<accession>A0A392MRI4</accession>
<keyword evidence="3" id="KW-1185">Reference proteome</keyword>
<evidence type="ECO:0000259" key="1">
    <source>
        <dbReference type="Pfam" id="PF00078"/>
    </source>
</evidence>
<keyword evidence="2" id="KW-0695">RNA-directed DNA polymerase</keyword>
<comment type="caution">
    <text evidence="2">The sequence shown here is derived from an EMBL/GenBank/DDBJ whole genome shotgun (WGS) entry which is preliminary data.</text>
</comment>
<keyword evidence="2" id="KW-0548">Nucleotidyltransferase</keyword>
<keyword evidence="2" id="KW-0808">Transferase</keyword>
<dbReference type="EMBL" id="LXQA010017493">
    <property type="protein sequence ID" value="MCH90051.1"/>
    <property type="molecule type" value="Genomic_DNA"/>
</dbReference>
<dbReference type="Pfam" id="PF00078">
    <property type="entry name" value="RVT_1"/>
    <property type="match status" value="1"/>
</dbReference>
<dbReference type="AlphaFoldDB" id="A0A392MRI4"/>
<feature type="non-terminal residue" evidence="2">
    <location>
        <position position="298"/>
    </location>
</feature>
<feature type="domain" description="Reverse transcriptase" evidence="1">
    <location>
        <begin position="165"/>
        <end position="292"/>
    </location>
</feature>
<dbReference type="PANTHER" id="PTHR31635:SF196">
    <property type="entry name" value="REVERSE TRANSCRIPTASE DOMAIN-CONTAINING PROTEIN-RELATED"/>
    <property type="match status" value="1"/>
</dbReference>
<protein>
    <submittedName>
        <fullName evidence="2">LINE-1 reverse transcriptase like</fullName>
    </submittedName>
</protein>
<organism evidence="2 3">
    <name type="scientific">Trifolium medium</name>
    <dbReference type="NCBI Taxonomy" id="97028"/>
    <lineage>
        <taxon>Eukaryota</taxon>
        <taxon>Viridiplantae</taxon>
        <taxon>Streptophyta</taxon>
        <taxon>Embryophyta</taxon>
        <taxon>Tracheophyta</taxon>
        <taxon>Spermatophyta</taxon>
        <taxon>Magnoliopsida</taxon>
        <taxon>eudicotyledons</taxon>
        <taxon>Gunneridae</taxon>
        <taxon>Pentapetalae</taxon>
        <taxon>rosids</taxon>
        <taxon>fabids</taxon>
        <taxon>Fabales</taxon>
        <taxon>Fabaceae</taxon>
        <taxon>Papilionoideae</taxon>
        <taxon>50 kb inversion clade</taxon>
        <taxon>NPAAA clade</taxon>
        <taxon>Hologalegina</taxon>
        <taxon>IRL clade</taxon>
        <taxon>Trifolieae</taxon>
        <taxon>Trifolium</taxon>
    </lineage>
</organism>
<dbReference type="Proteomes" id="UP000265520">
    <property type="component" value="Unassembled WGS sequence"/>
</dbReference>
<gene>
    <name evidence="2" type="ORF">A2U01_0010957</name>
</gene>
<reference evidence="2 3" key="1">
    <citation type="journal article" date="2018" name="Front. Plant Sci.">
        <title>Red Clover (Trifolium pratense) and Zigzag Clover (T. medium) - A Picture of Genomic Similarities and Differences.</title>
        <authorList>
            <person name="Dluhosova J."/>
            <person name="Istvanek J."/>
            <person name="Nedelnik J."/>
            <person name="Repkova J."/>
        </authorList>
    </citation>
    <scope>NUCLEOTIDE SEQUENCE [LARGE SCALE GENOMIC DNA]</scope>
    <source>
        <strain evidence="3">cv. 10/8</strain>
        <tissue evidence="2">Leaf</tissue>
    </source>
</reference>
<dbReference type="PANTHER" id="PTHR31635">
    <property type="entry name" value="REVERSE TRANSCRIPTASE DOMAIN-CONTAINING PROTEIN-RELATED"/>
    <property type="match status" value="1"/>
</dbReference>
<evidence type="ECO:0000313" key="2">
    <source>
        <dbReference type="EMBL" id="MCH90051.1"/>
    </source>
</evidence>
<sequence>MIRRLEVKGEQVDLSETETTALRESNAKLFRLASLHNNILHQRSRQRWLKEGDANSKFFHGCINRRRSTNDIINLEIDGRRESSVKGMKEGIYRHLEEHFRAKGGTVLSLKSFDFKKISNVDNLFLVSEFKEEEIKEAVWDCEDSKSPGPDGVTFDFLKEFWEKIKVLSMLLANRLRLVLEKIISKNQTAFIKGRQMLDGVLIANEMVEEAKRRGKETILFKVDFGKAYDSVNWNYLEEMMKCMGFCDQWRRWIAECLNSASVPVMWVREAAKVLNCKVGVIPFIYLGLPIGANPRRL</sequence>
<dbReference type="GO" id="GO:0003964">
    <property type="term" value="F:RNA-directed DNA polymerase activity"/>
    <property type="evidence" value="ECO:0007669"/>
    <property type="project" value="UniProtKB-KW"/>
</dbReference>
<name>A0A392MRI4_9FABA</name>
<proteinExistence type="predicted"/>
<dbReference type="InterPro" id="IPR000477">
    <property type="entry name" value="RT_dom"/>
</dbReference>
<evidence type="ECO:0000313" key="3">
    <source>
        <dbReference type="Proteomes" id="UP000265520"/>
    </source>
</evidence>